<dbReference type="GO" id="GO:0005886">
    <property type="term" value="C:plasma membrane"/>
    <property type="evidence" value="ECO:0007669"/>
    <property type="project" value="TreeGrafter"/>
</dbReference>
<keyword evidence="15" id="KW-1185">Reference proteome</keyword>
<keyword evidence="6" id="KW-0547">Nucleotide-binding</keyword>
<dbReference type="PROSITE" id="PS50011">
    <property type="entry name" value="PROTEIN_KINASE_DOM"/>
    <property type="match status" value="1"/>
</dbReference>
<dbReference type="FunFam" id="3.30.200.20:FF:000043">
    <property type="entry name" value="Wall-associated receptor kinase 2"/>
    <property type="match status" value="1"/>
</dbReference>
<evidence type="ECO:0000259" key="13">
    <source>
        <dbReference type="PROSITE" id="PS50011"/>
    </source>
</evidence>
<evidence type="ECO:0000256" key="3">
    <source>
        <dbReference type="ARBA" id="ARBA00022679"/>
    </source>
</evidence>
<evidence type="ECO:0000256" key="4">
    <source>
        <dbReference type="ARBA" id="ARBA00022692"/>
    </source>
</evidence>
<organism evidence="14 15">
    <name type="scientific">Gossypium barbadense</name>
    <name type="common">Sea Island cotton</name>
    <name type="synonym">Hibiscus barbadensis</name>
    <dbReference type="NCBI Taxonomy" id="3634"/>
    <lineage>
        <taxon>Eukaryota</taxon>
        <taxon>Viridiplantae</taxon>
        <taxon>Streptophyta</taxon>
        <taxon>Embryophyta</taxon>
        <taxon>Tracheophyta</taxon>
        <taxon>Spermatophyta</taxon>
        <taxon>Magnoliopsida</taxon>
        <taxon>eudicotyledons</taxon>
        <taxon>Gunneridae</taxon>
        <taxon>Pentapetalae</taxon>
        <taxon>rosids</taxon>
        <taxon>malvids</taxon>
        <taxon>Malvales</taxon>
        <taxon>Malvaceae</taxon>
        <taxon>Malvoideae</taxon>
        <taxon>Gossypium</taxon>
    </lineage>
</organism>
<dbReference type="GO" id="GO:0007166">
    <property type="term" value="P:cell surface receptor signaling pathway"/>
    <property type="evidence" value="ECO:0007669"/>
    <property type="project" value="InterPro"/>
</dbReference>
<comment type="catalytic activity">
    <reaction evidence="12">
        <text>L-threonyl-[protein] + ATP = O-phospho-L-threonyl-[protein] + ADP + H(+)</text>
        <dbReference type="Rhea" id="RHEA:46608"/>
        <dbReference type="Rhea" id="RHEA-COMP:11060"/>
        <dbReference type="Rhea" id="RHEA-COMP:11605"/>
        <dbReference type="ChEBI" id="CHEBI:15378"/>
        <dbReference type="ChEBI" id="CHEBI:30013"/>
        <dbReference type="ChEBI" id="CHEBI:30616"/>
        <dbReference type="ChEBI" id="CHEBI:61977"/>
        <dbReference type="ChEBI" id="CHEBI:456216"/>
    </reaction>
</comment>
<dbReference type="GO" id="GO:0004674">
    <property type="term" value="F:protein serine/threonine kinase activity"/>
    <property type="evidence" value="ECO:0007669"/>
    <property type="project" value="UniProtKB-KW"/>
</dbReference>
<protein>
    <recommendedName>
        <fullName evidence="13">Protein kinase domain-containing protein</fullName>
    </recommendedName>
</protein>
<keyword evidence="10" id="KW-0472">Membrane</keyword>
<dbReference type="Gene3D" id="1.10.510.10">
    <property type="entry name" value="Transferase(Phosphotransferase) domain 1"/>
    <property type="match status" value="1"/>
</dbReference>
<dbReference type="PANTHER" id="PTHR27005">
    <property type="entry name" value="WALL-ASSOCIATED RECEPTOR KINASE-LIKE 21"/>
    <property type="match status" value="1"/>
</dbReference>
<dbReference type="Proteomes" id="UP000327439">
    <property type="component" value="Chromosome D09"/>
</dbReference>
<evidence type="ECO:0000313" key="14">
    <source>
        <dbReference type="EMBL" id="KAB2011420.1"/>
    </source>
</evidence>
<evidence type="ECO:0000313" key="15">
    <source>
        <dbReference type="Proteomes" id="UP000327439"/>
    </source>
</evidence>
<dbReference type="InterPro" id="IPR000719">
    <property type="entry name" value="Prot_kinase_dom"/>
</dbReference>
<dbReference type="PROSITE" id="PS00108">
    <property type="entry name" value="PROTEIN_KINASE_ST"/>
    <property type="match status" value="1"/>
</dbReference>
<name>A0A5J5Q0Q1_GOSBA</name>
<evidence type="ECO:0000256" key="9">
    <source>
        <dbReference type="ARBA" id="ARBA00022989"/>
    </source>
</evidence>
<dbReference type="SUPFAM" id="SSF56112">
    <property type="entry name" value="Protein kinase-like (PK-like)"/>
    <property type="match status" value="1"/>
</dbReference>
<comment type="catalytic activity">
    <reaction evidence="11">
        <text>L-seryl-[protein] + ATP = O-phospho-L-seryl-[protein] + ADP + H(+)</text>
        <dbReference type="Rhea" id="RHEA:17989"/>
        <dbReference type="Rhea" id="RHEA-COMP:9863"/>
        <dbReference type="Rhea" id="RHEA-COMP:11604"/>
        <dbReference type="ChEBI" id="CHEBI:15378"/>
        <dbReference type="ChEBI" id="CHEBI:29999"/>
        <dbReference type="ChEBI" id="CHEBI:30616"/>
        <dbReference type="ChEBI" id="CHEBI:83421"/>
        <dbReference type="ChEBI" id="CHEBI:456216"/>
    </reaction>
</comment>
<evidence type="ECO:0000256" key="2">
    <source>
        <dbReference type="ARBA" id="ARBA00022527"/>
    </source>
</evidence>
<proteinExistence type="predicted"/>
<dbReference type="OrthoDB" id="997412at2759"/>
<evidence type="ECO:0000256" key="7">
    <source>
        <dbReference type="ARBA" id="ARBA00022777"/>
    </source>
</evidence>
<feature type="domain" description="Protein kinase" evidence="13">
    <location>
        <begin position="661"/>
        <end position="939"/>
    </location>
</feature>
<keyword evidence="7" id="KW-0418">Kinase</keyword>
<evidence type="ECO:0000256" key="10">
    <source>
        <dbReference type="ARBA" id="ARBA00023136"/>
    </source>
</evidence>
<dbReference type="InterPro" id="IPR011009">
    <property type="entry name" value="Kinase-like_dom_sf"/>
</dbReference>
<dbReference type="PANTHER" id="PTHR27005:SF432">
    <property type="entry name" value="WALL-ASSOCIATED RECEPTOR KINASE-LIKE 6"/>
    <property type="match status" value="1"/>
</dbReference>
<accession>A0A5J5Q0Q1</accession>
<keyword evidence="8" id="KW-0067">ATP-binding</keyword>
<dbReference type="Gene3D" id="3.30.200.20">
    <property type="entry name" value="Phosphorylase Kinase, domain 1"/>
    <property type="match status" value="1"/>
</dbReference>
<evidence type="ECO:0000256" key="1">
    <source>
        <dbReference type="ARBA" id="ARBA00004479"/>
    </source>
</evidence>
<dbReference type="InterPro" id="IPR045274">
    <property type="entry name" value="WAK-like"/>
</dbReference>
<keyword evidence="5" id="KW-0732">Signal</keyword>
<evidence type="ECO:0000256" key="6">
    <source>
        <dbReference type="ARBA" id="ARBA00022741"/>
    </source>
</evidence>
<reference evidence="15" key="1">
    <citation type="journal article" date="2020" name="Nat. Genet.">
        <title>Genomic diversifications of five Gossypium allopolyploid species and their impact on cotton improvement.</title>
        <authorList>
            <person name="Chen Z.J."/>
            <person name="Sreedasyam A."/>
            <person name="Ando A."/>
            <person name="Song Q."/>
            <person name="De Santiago L.M."/>
            <person name="Hulse-Kemp A.M."/>
            <person name="Ding M."/>
            <person name="Ye W."/>
            <person name="Kirkbride R.C."/>
            <person name="Jenkins J."/>
            <person name="Plott C."/>
            <person name="Lovell J."/>
            <person name="Lin Y.M."/>
            <person name="Vaughn R."/>
            <person name="Liu B."/>
            <person name="Simpson S."/>
            <person name="Scheffler B.E."/>
            <person name="Wen L."/>
            <person name="Saski C.A."/>
            <person name="Grover C.E."/>
            <person name="Hu G."/>
            <person name="Conover J.L."/>
            <person name="Carlson J.W."/>
            <person name="Shu S."/>
            <person name="Boston L.B."/>
            <person name="Williams M."/>
            <person name="Peterson D.G."/>
            <person name="McGee K."/>
            <person name="Jones D.C."/>
            <person name="Wendel J.F."/>
            <person name="Stelly D.M."/>
            <person name="Grimwood J."/>
            <person name="Schmutz J."/>
        </authorList>
    </citation>
    <scope>NUCLEOTIDE SEQUENCE [LARGE SCALE GENOMIC DNA]</scope>
    <source>
        <strain evidence="15">cv. 3-79</strain>
    </source>
</reference>
<evidence type="ECO:0000256" key="11">
    <source>
        <dbReference type="ARBA" id="ARBA00047558"/>
    </source>
</evidence>
<evidence type="ECO:0000256" key="12">
    <source>
        <dbReference type="ARBA" id="ARBA00047951"/>
    </source>
</evidence>
<dbReference type="SMART" id="SM00220">
    <property type="entry name" value="S_TKc"/>
    <property type="match status" value="1"/>
</dbReference>
<dbReference type="FunFam" id="1.10.510.10:FF:000084">
    <property type="entry name" value="Wall-associated receptor kinase 2"/>
    <property type="match status" value="1"/>
</dbReference>
<evidence type="ECO:0000256" key="8">
    <source>
        <dbReference type="ARBA" id="ARBA00022840"/>
    </source>
</evidence>
<keyword evidence="4" id="KW-0812">Transmembrane</keyword>
<evidence type="ECO:0000256" key="5">
    <source>
        <dbReference type="ARBA" id="ARBA00022729"/>
    </source>
</evidence>
<dbReference type="InterPro" id="IPR008271">
    <property type="entry name" value="Ser/Thr_kinase_AS"/>
</dbReference>
<dbReference type="GO" id="GO:0005524">
    <property type="term" value="F:ATP binding"/>
    <property type="evidence" value="ECO:0007669"/>
    <property type="project" value="UniProtKB-KW"/>
</dbReference>
<dbReference type="EMBL" id="CM018223">
    <property type="protein sequence ID" value="KAB2011420.1"/>
    <property type="molecule type" value="Genomic_DNA"/>
</dbReference>
<dbReference type="CDD" id="cd14066">
    <property type="entry name" value="STKc_IRAK"/>
    <property type="match status" value="1"/>
</dbReference>
<keyword evidence="9" id="KW-1133">Transmembrane helix</keyword>
<comment type="subcellular location">
    <subcellularLocation>
        <location evidence="1">Membrane</location>
        <topology evidence="1">Single-pass type I membrane protein</topology>
    </subcellularLocation>
</comment>
<dbReference type="AlphaFoldDB" id="A0A5J5Q0Q1"/>
<keyword evidence="3" id="KW-0808">Transferase</keyword>
<keyword evidence="2" id="KW-0723">Serine/threonine-protein kinase</keyword>
<sequence>MPKFYKQQNFKNLPVQSLNGDKPFINVNGIDLEVLGKAIFSNAILISYPVTYSTNCDRINEASVRVNLSGTPFFFSSDMNYFGSVGCGNWATILRSEADSLGGCSQPRCDDVASESGCFTQITANLTSYTVKMRAMYPDSKGCASAFIFSKYSFRDAYPLPSGINNGTTHVPAVLNWNSSYCGEGAESQEPPCGKEVCGNITIPSPFGIHSRCYTHPSFSVTCNQTLNGAKPFITVKGIDLEVLGKSLYSNAILISYPVTYFNCDRINEASVRVNLSGTPFFFSSDMNYFGSVGCGNWATILRSEADSLGGCSQPRCDDVASESGCFTEITANLTSYTVKMRAMYPDSKGCASAFIFSKYSFRDAYPLPSGINNGTTHVPAVLNWNSSYCGEGGCGNLVTIFNKTYNPIGGCLQPSCRINNETSSTDGCLINIPQGLRSFYVNMSNSDYRRKRSCGFASMISYDYDLKFDISNRAYVPTRLQWGTPIFGVCHLNDSSDTYCTSDGQYCWSKLSYKHLCVCYSNDFGDSSSCQDGKCENYKYCRMLCLNTPSNYCSSKSCPPRYEFNSTGFRCEPKIQTQNKRSLTSIIVGCSTGIGTLFLLLATWSMYKVFKRKQKIMLKQKYFKRNGGLLLQQHLSSNEGNVEKIKLFTSKEMEKATNHYNENRILGQGGQGTVYKGMLIDGSIVAIKKSKMVEGKKFDEKKVEQFINEVIILSQINHRNVVKLLGCCLEAEVPLLVYEFIPNGTLYDLIHNQNEELPLTWEMRLRIAIEIANALFYLHSAASAPIYHRDIKSSNILLDDKYRAKVSDFGTSRSVALEQTHLTTRVQGTFGYMDPEYFWSSQFTEKSDVYSFGVVLIELLTGQKPISAEQSEPVRSLVSYFLHSMQENSLFNILDPMVVKVGPEQEIIVVAFLAKRCLNLNGKKRPTMKQVAMELELIKASGGNVIEDHGDEEYEIDDIIHSWETNPSSSMSRTITTNSETFPLNSSF</sequence>
<dbReference type="Pfam" id="PF00069">
    <property type="entry name" value="Pkinase"/>
    <property type="match status" value="1"/>
</dbReference>
<gene>
    <name evidence="14" type="ORF">ES319_D09G019000v1</name>
</gene>